<dbReference type="EMBL" id="CP120678">
    <property type="protein sequence ID" value="WIW71438.1"/>
    <property type="molecule type" value="Genomic_DNA"/>
</dbReference>
<keyword evidence="1" id="KW-0808">Transferase</keyword>
<dbReference type="InterPro" id="IPR006901">
    <property type="entry name" value="TrmK"/>
</dbReference>
<accession>A0A9Y2AJX5</accession>
<dbReference type="Pfam" id="PF12847">
    <property type="entry name" value="Methyltransf_18"/>
    <property type="match status" value="1"/>
</dbReference>
<organism evidence="1 2">
    <name type="scientific">Selenobaculum gibii</name>
    <dbReference type="NCBI Taxonomy" id="3054208"/>
    <lineage>
        <taxon>Bacteria</taxon>
        <taxon>Bacillati</taxon>
        <taxon>Bacillota</taxon>
        <taxon>Negativicutes</taxon>
        <taxon>Selenomonadales</taxon>
        <taxon>Selenomonadaceae</taxon>
        <taxon>Selenobaculum</taxon>
    </lineage>
</organism>
<proteinExistence type="predicted"/>
<dbReference type="PANTHER" id="PTHR38451:SF1">
    <property type="entry name" value="TRNA (ADENINE(22)-N(1))-METHYLTRANSFERASE"/>
    <property type="match status" value="1"/>
</dbReference>
<dbReference type="SUPFAM" id="SSF53335">
    <property type="entry name" value="S-adenosyl-L-methionine-dependent methyltransferases"/>
    <property type="match status" value="1"/>
</dbReference>
<sequence length="229" mass="25929">MKLGNRLMAVANFVEKNCVIADIGTDHAYLPIYLVEEKIVARAFACDVHTGPYQAAKQAVKNYLLEDKIEVRLGDGIRVLKPNEATFLTIAGMGGTTMVEILSAKPEVLAGVKGMALQPQNATSSLRNWLWNNGWRIEDEDLVIDEGRLYEIILAKPGQDAWRDESLSDIGTILWKKRHPLLKNHIQNLLMQSKRILMAMEKSEDVKQSEKYKIERNKVKGLEERLKCL</sequence>
<dbReference type="Gene3D" id="3.40.50.150">
    <property type="entry name" value="Vaccinia Virus protein VP39"/>
    <property type="match status" value="1"/>
</dbReference>
<protein>
    <submittedName>
        <fullName evidence="1">Class I SAM-dependent methyltransferase</fullName>
    </submittedName>
</protein>
<keyword evidence="1" id="KW-0489">Methyltransferase</keyword>
<evidence type="ECO:0000313" key="2">
    <source>
        <dbReference type="Proteomes" id="UP001243623"/>
    </source>
</evidence>
<name>A0A9Y2AJX5_9FIRM</name>
<dbReference type="InterPro" id="IPR029063">
    <property type="entry name" value="SAM-dependent_MTases_sf"/>
</dbReference>
<dbReference type="PANTHER" id="PTHR38451">
    <property type="entry name" value="TRNA (ADENINE(22)-N(1))-METHYLTRANSFERASE"/>
    <property type="match status" value="1"/>
</dbReference>
<dbReference type="GO" id="GO:0032259">
    <property type="term" value="P:methylation"/>
    <property type="evidence" value="ECO:0007669"/>
    <property type="project" value="UniProtKB-KW"/>
</dbReference>
<dbReference type="KEGG" id="sgbi:P3F81_03785"/>
<gene>
    <name evidence="1" type="ORF">P3F81_03785</name>
</gene>
<dbReference type="Proteomes" id="UP001243623">
    <property type="component" value="Chromosome"/>
</dbReference>
<dbReference type="AlphaFoldDB" id="A0A9Y2AJX5"/>
<evidence type="ECO:0000313" key="1">
    <source>
        <dbReference type="EMBL" id="WIW71438.1"/>
    </source>
</evidence>
<dbReference type="GO" id="GO:0160105">
    <property type="term" value="F:tRNA (adenine(22)-N1)-methyltransferase activity"/>
    <property type="evidence" value="ECO:0007669"/>
    <property type="project" value="InterPro"/>
</dbReference>
<keyword evidence="2" id="KW-1185">Reference proteome</keyword>
<reference evidence="1" key="1">
    <citation type="submission" date="2023-03" db="EMBL/GenBank/DDBJ databases">
        <title>Selenobaculum gbiensis gen. nov. sp. nov., a new bacterium isolated from the gut microbiota of IBD patient.</title>
        <authorList>
            <person name="Yeo S."/>
            <person name="Park H."/>
            <person name="Huh C.S."/>
        </authorList>
    </citation>
    <scope>NUCLEOTIDE SEQUENCE</scope>
    <source>
        <strain evidence="1">ICN-92133</strain>
    </source>
</reference>
<dbReference type="RefSeq" id="WP_147667749.1">
    <property type="nucleotide sequence ID" value="NZ_CP120678.1"/>
</dbReference>
<dbReference type="PIRSF" id="PIRSF018637">
    <property type="entry name" value="TrmK"/>
    <property type="match status" value="1"/>
</dbReference>